<dbReference type="RefSeq" id="WP_413779636.1">
    <property type="nucleotide sequence ID" value="NZ_JAUOZS010000001.1"/>
</dbReference>
<dbReference type="PANTHER" id="PTHR34298:SF2">
    <property type="entry name" value="SEGREGATION AND CONDENSATION PROTEIN B"/>
    <property type="match status" value="1"/>
</dbReference>
<evidence type="ECO:0000256" key="5">
    <source>
        <dbReference type="HAMAP-Rule" id="MF_01804"/>
    </source>
</evidence>
<comment type="subcellular location">
    <subcellularLocation>
        <location evidence="5">Cytoplasm</location>
    </subcellularLocation>
    <text evidence="5">Associated with two foci at the outer edges of the nucleoid region in young cells, and at four foci within both cell halves in older cells.</text>
</comment>
<keyword evidence="4 5" id="KW-0131">Cell cycle</keyword>
<evidence type="ECO:0000256" key="2">
    <source>
        <dbReference type="ARBA" id="ARBA00022618"/>
    </source>
</evidence>
<evidence type="ECO:0000256" key="3">
    <source>
        <dbReference type="ARBA" id="ARBA00022829"/>
    </source>
</evidence>
<keyword evidence="7" id="KW-1185">Reference proteome</keyword>
<dbReference type="SUPFAM" id="SSF46785">
    <property type="entry name" value="Winged helix' DNA-binding domain"/>
    <property type="match status" value="2"/>
</dbReference>
<dbReference type="PANTHER" id="PTHR34298">
    <property type="entry name" value="SEGREGATION AND CONDENSATION PROTEIN B"/>
    <property type="match status" value="1"/>
</dbReference>
<keyword evidence="3 5" id="KW-0159">Chromosome partition</keyword>
<dbReference type="InterPro" id="IPR036388">
    <property type="entry name" value="WH-like_DNA-bd_sf"/>
</dbReference>
<dbReference type="InterPro" id="IPR005234">
    <property type="entry name" value="ScpB_csome_segregation"/>
</dbReference>
<gene>
    <name evidence="5 6" type="primary">scpB</name>
    <name evidence="6" type="ORF">Q4T40_07675</name>
</gene>
<dbReference type="HAMAP" id="MF_01804">
    <property type="entry name" value="ScpB"/>
    <property type="match status" value="1"/>
</dbReference>
<evidence type="ECO:0000313" key="7">
    <source>
        <dbReference type="Proteomes" id="UP001254848"/>
    </source>
</evidence>
<dbReference type="Gene3D" id="1.10.10.10">
    <property type="entry name" value="Winged helix-like DNA-binding domain superfamily/Winged helix DNA-binding domain"/>
    <property type="match status" value="2"/>
</dbReference>
<comment type="caution">
    <text evidence="6">The sequence shown here is derived from an EMBL/GenBank/DDBJ whole genome shotgun (WGS) entry which is preliminary data.</text>
</comment>
<proteinExistence type="inferred from homology"/>
<keyword evidence="2 5" id="KW-0132">Cell division</keyword>
<reference evidence="6 7" key="1">
    <citation type="submission" date="2023-07" db="EMBL/GenBank/DDBJ databases">
        <title>The novel representative of Negativicutes class, Anaeroselena agilis gen. nov. sp. nov.</title>
        <authorList>
            <person name="Prokofeva M.I."/>
            <person name="Elcheninov A.G."/>
            <person name="Klyukina A."/>
            <person name="Kublanov I.V."/>
            <person name="Frolov E.N."/>
            <person name="Podosokorskaya O.A."/>
        </authorList>
    </citation>
    <scope>NUCLEOTIDE SEQUENCE [LARGE SCALE GENOMIC DNA]</scope>
    <source>
        <strain evidence="6 7">4137-cl</strain>
    </source>
</reference>
<dbReference type="PIRSF" id="PIRSF019345">
    <property type="entry name" value="ScpB"/>
    <property type="match status" value="1"/>
</dbReference>
<evidence type="ECO:0000256" key="4">
    <source>
        <dbReference type="ARBA" id="ARBA00023306"/>
    </source>
</evidence>
<accession>A0ABU3NXY3</accession>
<comment type="similarity">
    <text evidence="5">Belongs to the ScpB family.</text>
</comment>
<name>A0ABU3NXY3_9FIRM</name>
<evidence type="ECO:0000313" key="6">
    <source>
        <dbReference type="EMBL" id="MDT8901112.1"/>
    </source>
</evidence>
<dbReference type="Proteomes" id="UP001254848">
    <property type="component" value="Unassembled WGS sequence"/>
</dbReference>
<protein>
    <recommendedName>
        <fullName evidence="5">Segregation and condensation protein B</fullName>
    </recommendedName>
</protein>
<dbReference type="EMBL" id="JAUOZS010000001">
    <property type="protein sequence ID" value="MDT8901112.1"/>
    <property type="molecule type" value="Genomic_DNA"/>
</dbReference>
<evidence type="ECO:0000256" key="1">
    <source>
        <dbReference type="ARBA" id="ARBA00022490"/>
    </source>
</evidence>
<dbReference type="NCBIfam" id="TIGR00281">
    <property type="entry name" value="SMC-Scp complex subunit ScpB"/>
    <property type="match status" value="1"/>
</dbReference>
<keyword evidence="1 5" id="KW-0963">Cytoplasm</keyword>
<dbReference type="InterPro" id="IPR036390">
    <property type="entry name" value="WH_DNA-bd_sf"/>
</dbReference>
<comment type="function">
    <text evidence="5">Participates in chromosomal partition during cell division. May act via the formation of a condensin-like complex containing Smc and ScpA that pull DNA away from mid-cell into both cell halves.</text>
</comment>
<organism evidence="6 7">
    <name type="scientific">Anaeroselena agilis</name>
    <dbReference type="NCBI Taxonomy" id="3063788"/>
    <lineage>
        <taxon>Bacteria</taxon>
        <taxon>Bacillati</taxon>
        <taxon>Bacillota</taxon>
        <taxon>Negativicutes</taxon>
        <taxon>Acetonemataceae</taxon>
        <taxon>Anaeroselena</taxon>
    </lineage>
</organism>
<sequence>MFYSHLKGHIEALLFANGNPVPADKLAQMLDIDAENVAALVAELKHDMAATDRGLTILDVAGGYQLCSKPELSPIIEKLVEVQEARMSLAAMETLAIIAFKQPVTKLEIEHIRGVKVDGVVNTLVERGLIKEVGRKEAIGRPILYGTTDDFLKCFGLASLDDLPDLAELLAVDNPDLPEHDE</sequence>
<dbReference type="Pfam" id="PF04079">
    <property type="entry name" value="SMC_ScpB"/>
    <property type="match status" value="1"/>
</dbReference>
<comment type="subunit">
    <text evidence="5">Homodimer. Homodimerization may be required to stabilize the binding of ScpA to the Smc head domains. Component of a cohesin-like complex composed of ScpA, ScpB and the Smc homodimer, in which ScpA and ScpB bind to the head domain of Smc. The presence of the three proteins is required for the association of the complex with DNA.</text>
</comment>